<sequence length="203" mass="22893">MLNKGMVESVNVIGLTGGVGAGKSLVLSILRTKYNAEVIEADKVAHELMLPGEDGYLRVKETFGETILNPDGTINRTALGKVIFENESAREQVNSIIHPLVWKRIRQKISASQAGLIVVEFAIMGEEAEDIYDEMWYVHAFEEVRIRRLSENRGYTKERSEQIIRSQASEQEFVRRCDRIIENNGSVADLENQLAEILKTGDR</sequence>
<protein>
    <recommendedName>
        <fullName evidence="3 4">Dephospho-CoA kinase</fullName>
        <ecNumber evidence="3 4">2.7.1.24</ecNumber>
    </recommendedName>
    <alternativeName>
        <fullName evidence="3">Dephosphocoenzyme A kinase</fullName>
    </alternativeName>
</protein>
<comment type="similarity">
    <text evidence="3">Belongs to the CoaE family.</text>
</comment>
<keyword evidence="3" id="KW-0963">Cytoplasm</keyword>
<comment type="function">
    <text evidence="3">Catalyzes the phosphorylation of the 3'-hydroxyl group of dephosphocoenzyme A to form coenzyme A.</text>
</comment>
<dbReference type="PROSITE" id="PS51219">
    <property type="entry name" value="DPCK"/>
    <property type="match status" value="1"/>
</dbReference>
<keyword evidence="3" id="KW-0808">Transferase</keyword>
<dbReference type="HAMAP" id="MF_00376">
    <property type="entry name" value="Dephospho_CoA_kinase"/>
    <property type="match status" value="1"/>
</dbReference>
<dbReference type="Gene3D" id="3.40.50.300">
    <property type="entry name" value="P-loop containing nucleotide triphosphate hydrolases"/>
    <property type="match status" value="1"/>
</dbReference>
<keyword evidence="3" id="KW-0173">Coenzyme A biosynthesis</keyword>
<evidence type="ECO:0000313" key="5">
    <source>
        <dbReference type="EMBL" id="GLB29323.1"/>
    </source>
</evidence>
<gene>
    <name evidence="3 5" type="primary">coaE</name>
    <name evidence="5" type="ORF">LAD12857_12460</name>
</gene>
<accession>A0ABQ5M302</accession>
<comment type="caution">
    <text evidence="5">The sequence shown here is derived from an EMBL/GenBank/DDBJ whole genome shotgun (WGS) entry which is preliminary data.</text>
</comment>
<dbReference type="CDD" id="cd02022">
    <property type="entry name" value="DPCK"/>
    <property type="match status" value="1"/>
</dbReference>
<comment type="subcellular location">
    <subcellularLocation>
        <location evidence="3">Cytoplasm</location>
    </subcellularLocation>
</comment>
<dbReference type="SUPFAM" id="SSF52540">
    <property type="entry name" value="P-loop containing nucleoside triphosphate hydrolases"/>
    <property type="match status" value="1"/>
</dbReference>
<evidence type="ECO:0000256" key="1">
    <source>
        <dbReference type="ARBA" id="ARBA00022741"/>
    </source>
</evidence>
<dbReference type="GO" id="GO:0016301">
    <property type="term" value="F:kinase activity"/>
    <property type="evidence" value="ECO:0007669"/>
    <property type="project" value="UniProtKB-KW"/>
</dbReference>
<keyword evidence="3 5" id="KW-0418">Kinase</keyword>
<keyword evidence="6" id="KW-1185">Reference proteome</keyword>
<dbReference type="RefSeq" id="WP_346064835.1">
    <property type="nucleotide sequence ID" value="NZ_BRPJ01000025.1"/>
</dbReference>
<dbReference type="Pfam" id="PF01121">
    <property type="entry name" value="CoaE"/>
    <property type="match status" value="1"/>
</dbReference>
<evidence type="ECO:0000256" key="4">
    <source>
        <dbReference type="NCBIfam" id="TIGR00152"/>
    </source>
</evidence>
<name>A0ABQ5M302_9FIRM</name>
<dbReference type="NCBIfam" id="TIGR00152">
    <property type="entry name" value="dephospho-CoA kinase"/>
    <property type="match status" value="1"/>
</dbReference>
<reference evidence="5 6" key="1">
    <citation type="journal article" date="2024" name="Int. J. Syst. Evol. Microbiol.">
        <title>Lacrimispora brassicae sp. nov. isolated from fermented cabbage, and proposal of Clostridium indicum Gundawar et al. 2019 and Clostridium methoxybenzovorans Mechichi et al. 1999 as heterotypic synonyms of Lacrimispora amygdalina (Parshina et al. 2003) Haas and Blanchard 2020 and Lacrimispora indolis (McClung and McCoy 1957) Haas and Blanchard 2020, respectively.</title>
        <authorList>
            <person name="Kobayashi H."/>
            <person name="Tanizawa Y."/>
            <person name="Sakamoto M."/>
            <person name="Ohkuma M."/>
            <person name="Tohno M."/>
        </authorList>
    </citation>
    <scope>NUCLEOTIDE SEQUENCE [LARGE SCALE GENOMIC DNA]</scope>
    <source>
        <strain evidence="5 6">DSM 12857</strain>
    </source>
</reference>
<evidence type="ECO:0000256" key="2">
    <source>
        <dbReference type="ARBA" id="ARBA00022840"/>
    </source>
</evidence>
<keyword evidence="2 3" id="KW-0067">ATP-binding</keyword>
<dbReference type="EC" id="2.7.1.24" evidence="3 4"/>
<feature type="binding site" evidence="3">
    <location>
        <begin position="20"/>
        <end position="25"/>
    </location>
    <ligand>
        <name>ATP</name>
        <dbReference type="ChEBI" id="CHEBI:30616"/>
    </ligand>
</feature>
<proteinExistence type="inferred from homology"/>
<dbReference type="EMBL" id="BRPJ01000025">
    <property type="protein sequence ID" value="GLB29323.1"/>
    <property type="molecule type" value="Genomic_DNA"/>
</dbReference>
<dbReference type="PANTHER" id="PTHR10695:SF46">
    <property type="entry name" value="BIFUNCTIONAL COENZYME A SYNTHASE-RELATED"/>
    <property type="match status" value="1"/>
</dbReference>
<evidence type="ECO:0000313" key="6">
    <source>
        <dbReference type="Proteomes" id="UP001419084"/>
    </source>
</evidence>
<dbReference type="InterPro" id="IPR001977">
    <property type="entry name" value="Depp_CoAkinase"/>
</dbReference>
<comment type="catalytic activity">
    <reaction evidence="3">
        <text>3'-dephospho-CoA + ATP = ADP + CoA + H(+)</text>
        <dbReference type="Rhea" id="RHEA:18245"/>
        <dbReference type="ChEBI" id="CHEBI:15378"/>
        <dbReference type="ChEBI" id="CHEBI:30616"/>
        <dbReference type="ChEBI" id="CHEBI:57287"/>
        <dbReference type="ChEBI" id="CHEBI:57328"/>
        <dbReference type="ChEBI" id="CHEBI:456216"/>
        <dbReference type="EC" id="2.7.1.24"/>
    </reaction>
</comment>
<organism evidence="5 6">
    <name type="scientific">Lacrimispora amygdalina</name>
    <dbReference type="NCBI Taxonomy" id="253257"/>
    <lineage>
        <taxon>Bacteria</taxon>
        <taxon>Bacillati</taxon>
        <taxon>Bacillota</taxon>
        <taxon>Clostridia</taxon>
        <taxon>Lachnospirales</taxon>
        <taxon>Lachnospiraceae</taxon>
        <taxon>Lacrimispora</taxon>
    </lineage>
</organism>
<keyword evidence="1 3" id="KW-0547">Nucleotide-binding</keyword>
<dbReference type="PANTHER" id="PTHR10695">
    <property type="entry name" value="DEPHOSPHO-COA KINASE-RELATED"/>
    <property type="match status" value="1"/>
</dbReference>
<dbReference type="Proteomes" id="UP001419084">
    <property type="component" value="Unassembled WGS sequence"/>
</dbReference>
<comment type="pathway">
    <text evidence="3">Cofactor biosynthesis; coenzyme A biosynthesis; CoA from (R)-pantothenate: step 5/5.</text>
</comment>
<dbReference type="InterPro" id="IPR027417">
    <property type="entry name" value="P-loop_NTPase"/>
</dbReference>
<evidence type="ECO:0000256" key="3">
    <source>
        <dbReference type="HAMAP-Rule" id="MF_00376"/>
    </source>
</evidence>